<evidence type="ECO:0000256" key="1">
    <source>
        <dbReference type="SAM" id="MobiDB-lite"/>
    </source>
</evidence>
<dbReference type="Proteomes" id="UP000011200">
    <property type="component" value="Chromosome"/>
</dbReference>
<dbReference type="AlphaFoldDB" id="A0A2U9PH74"/>
<organism evidence="2 3">
    <name type="scientific">Mycolicibacterium smegmatis (strain MKD8)</name>
    <name type="common">Mycobacterium smegmatis</name>
    <dbReference type="NCBI Taxonomy" id="1214915"/>
    <lineage>
        <taxon>Bacteria</taxon>
        <taxon>Bacillati</taxon>
        <taxon>Actinomycetota</taxon>
        <taxon>Actinomycetes</taxon>
        <taxon>Mycobacteriales</taxon>
        <taxon>Mycobacteriaceae</taxon>
        <taxon>Mycolicibacterium</taxon>
    </lineage>
</organism>
<reference evidence="3" key="2">
    <citation type="submission" date="2018-03" db="EMBL/GenBank/DDBJ databases">
        <authorList>
            <person name="Derbyshire K."/>
            <person name="Gray T.A."/>
            <person name="Champion M."/>
        </authorList>
    </citation>
    <scope>NUCLEOTIDE SEQUENCE [LARGE SCALE GENOMIC DNA]</scope>
    <source>
        <strain evidence="3">MKD8</strain>
    </source>
</reference>
<dbReference type="EMBL" id="CP027541">
    <property type="protein sequence ID" value="AWT51069.1"/>
    <property type="molecule type" value="Genomic_DNA"/>
</dbReference>
<evidence type="ECO:0000313" key="3">
    <source>
        <dbReference type="Proteomes" id="UP000011200"/>
    </source>
</evidence>
<evidence type="ECO:0000313" key="2">
    <source>
        <dbReference type="EMBL" id="AWT51069.1"/>
    </source>
</evidence>
<accession>A0A2U9PH74</accession>
<sequence length="256" mass="26542">MGTPDMRVEEGALGWDPAEVTVPAMPSVGDGPDPLSTIIATAVPHVATGVREQVGATRAREERFAENLASARSAYHSTDDGEKQRIGDAARGIANRANQSSAGSTGIGAFSSAAAVSGARQSDSQFGQLVSMAMQGGQQALQVPFQLAGMTGQLPQAVQGLVQQTAEWATKGGQAATGPSGSSPRAADLPPDSPTDDEDENLRASPEQDSDEQRKNTGSDASSRGAERAPVESVRPQRNPDLKHHRNPSTPPEVAL</sequence>
<proteinExistence type="predicted"/>
<feature type="region of interest" description="Disordered" evidence="1">
    <location>
        <begin position="169"/>
        <end position="256"/>
    </location>
</feature>
<name>A0A2U9PH74_MYCSE</name>
<gene>
    <name evidence="2" type="ORF">D806_000750</name>
</gene>
<reference evidence="2 3" key="1">
    <citation type="journal article" date="2013" name="Genome Announc.">
        <title>Draft genome sequence of MKD8, a conjugal recipient Mycobacterium smegmatis strain.</title>
        <authorList>
            <person name="Gray T.A."/>
            <person name="Palumbo M.J."/>
            <person name="Derbyshire K.M."/>
        </authorList>
    </citation>
    <scope>NUCLEOTIDE SEQUENCE [LARGE SCALE GENOMIC DNA]</scope>
    <source>
        <strain evidence="2 3">MKD8</strain>
    </source>
</reference>
<protein>
    <submittedName>
        <fullName evidence="2">Uncharacterized protein</fullName>
    </submittedName>
</protein>